<dbReference type="Pfam" id="PF00294">
    <property type="entry name" value="PfkB"/>
    <property type="match status" value="1"/>
</dbReference>
<organism evidence="5 6">
    <name type="scientific">Copranaerobaculum intestinale</name>
    <dbReference type="NCBI Taxonomy" id="2692629"/>
    <lineage>
        <taxon>Bacteria</taxon>
        <taxon>Bacillati</taxon>
        <taxon>Bacillota</taxon>
        <taxon>Erysipelotrichia</taxon>
        <taxon>Erysipelotrichales</taxon>
        <taxon>Erysipelotrichaceae</taxon>
        <taxon>Copranaerobaculum</taxon>
    </lineage>
</organism>
<dbReference type="PANTHER" id="PTHR43320:SF3">
    <property type="entry name" value="CARBOHYDRATE KINASE PFKB DOMAIN-CONTAINING PROTEIN"/>
    <property type="match status" value="1"/>
</dbReference>
<dbReference type="InterPro" id="IPR002173">
    <property type="entry name" value="Carboh/pur_kinase_PfkB_CS"/>
</dbReference>
<sequence length="266" mass="29630">MNKPTAIAVGFSCVDIYEKLDKFYPTGNGVDWGVHLSRMGIPVSILSVVGTDAYGAKMKEALTKEGFDISHLRTAQGETCKMLMDLKNGVDRVHLEEIEGVMKDFALSEEDKAYIKTFDYMHTDLFGNVLPDLKELHESGIQIVMDFSTFSDEDEFHAKDCFEYVDYAFLSYEQEDDYILQHIKNIQAHGPKIVTATLGENGSVSYDGKQYYHCGIEPVEVVNTVGAGDSYIAGFTYGIMMGWDIPACMKNGAHTSAGVITKFEPY</sequence>
<evidence type="ECO:0000313" key="5">
    <source>
        <dbReference type="EMBL" id="MXQ72390.1"/>
    </source>
</evidence>
<name>A0A6N8U371_9FIRM</name>
<keyword evidence="6" id="KW-1185">Reference proteome</keyword>
<evidence type="ECO:0000256" key="2">
    <source>
        <dbReference type="ARBA" id="ARBA00022679"/>
    </source>
</evidence>
<dbReference type="EMBL" id="WUUQ01000001">
    <property type="protein sequence ID" value="MXQ72390.1"/>
    <property type="molecule type" value="Genomic_DNA"/>
</dbReference>
<dbReference type="NCBIfam" id="NF007321">
    <property type="entry name" value="PRK09813.1"/>
    <property type="match status" value="1"/>
</dbReference>
<dbReference type="InterPro" id="IPR052700">
    <property type="entry name" value="Carb_kinase_PfkB-like"/>
</dbReference>
<reference evidence="5 6" key="1">
    <citation type="submission" date="2019-12" db="EMBL/GenBank/DDBJ databases">
        <authorList>
            <person name="Yang R."/>
        </authorList>
    </citation>
    <scope>NUCLEOTIDE SEQUENCE [LARGE SCALE GENOMIC DNA]</scope>
    <source>
        <strain evidence="5 6">DONG20-135</strain>
    </source>
</reference>
<dbReference type="InterPro" id="IPR029056">
    <property type="entry name" value="Ribokinase-like"/>
</dbReference>
<dbReference type="AlphaFoldDB" id="A0A6N8U371"/>
<comment type="similarity">
    <text evidence="1">Belongs to the carbohydrate kinase PfkB family.</text>
</comment>
<keyword evidence="2" id="KW-0808">Transferase</keyword>
<protein>
    <submittedName>
        <fullName evidence="5">Fructoselysine 6-kinase</fullName>
    </submittedName>
</protein>
<evidence type="ECO:0000256" key="1">
    <source>
        <dbReference type="ARBA" id="ARBA00010688"/>
    </source>
</evidence>
<dbReference type="PANTHER" id="PTHR43320">
    <property type="entry name" value="SUGAR KINASE"/>
    <property type="match status" value="1"/>
</dbReference>
<evidence type="ECO:0000313" key="6">
    <source>
        <dbReference type="Proteomes" id="UP000434036"/>
    </source>
</evidence>
<dbReference type="PROSITE" id="PS00584">
    <property type="entry name" value="PFKB_KINASES_2"/>
    <property type="match status" value="1"/>
</dbReference>
<dbReference type="Proteomes" id="UP000434036">
    <property type="component" value="Unassembled WGS sequence"/>
</dbReference>
<evidence type="ECO:0000256" key="3">
    <source>
        <dbReference type="ARBA" id="ARBA00022777"/>
    </source>
</evidence>
<reference evidence="5 6" key="2">
    <citation type="submission" date="2020-01" db="EMBL/GenBank/DDBJ databases">
        <title>Clostridiaceae sp. nov. isolated from the gut of human by culturomics.</title>
        <authorList>
            <person name="Chang Y."/>
        </authorList>
    </citation>
    <scope>NUCLEOTIDE SEQUENCE [LARGE SCALE GENOMIC DNA]</scope>
    <source>
        <strain evidence="5 6">DONG20-135</strain>
    </source>
</reference>
<keyword evidence="3 5" id="KW-0418">Kinase</keyword>
<comment type="caution">
    <text evidence="5">The sequence shown here is derived from an EMBL/GenBank/DDBJ whole genome shotgun (WGS) entry which is preliminary data.</text>
</comment>
<dbReference type="Gene3D" id="3.40.1190.20">
    <property type="match status" value="1"/>
</dbReference>
<feature type="domain" description="Carbohydrate kinase PfkB" evidence="4">
    <location>
        <begin position="24"/>
        <end position="263"/>
    </location>
</feature>
<dbReference type="SUPFAM" id="SSF53613">
    <property type="entry name" value="Ribokinase-like"/>
    <property type="match status" value="1"/>
</dbReference>
<dbReference type="GO" id="GO:0016301">
    <property type="term" value="F:kinase activity"/>
    <property type="evidence" value="ECO:0007669"/>
    <property type="project" value="UniProtKB-KW"/>
</dbReference>
<dbReference type="InterPro" id="IPR011611">
    <property type="entry name" value="PfkB_dom"/>
</dbReference>
<evidence type="ECO:0000259" key="4">
    <source>
        <dbReference type="Pfam" id="PF00294"/>
    </source>
</evidence>
<proteinExistence type="inferred from homology"/>
<gene>
    <name evidence="5" type="primary">frlD</name>
    <name evidence="5" type="ORF">GSF08_00350</name>
</gene>
<accession>A0A6N8U371</accession>